<dbReference type="SUPFAM" id="SSF47616">
    <property type="entry name" value="GST C-terminal domain-like"/>
    <property type="match status" value="1"/>
</dbReference>
<keyword evidence="3" id="KW-1185">Reference proteome</keyword>
<dbReference type="Pfam" id="PF13409">
    <property type="entry name" value="GST_N_2"/>
    <property type="match status" value="1"/>
</dbReference>
<dbReference type="RefSeq" id="WP_055662321.1">
    <property type="nucleotide sequence ID" value="NZ_CYPR01000039.1"/>
</dbReference>
<feature type="domain" description="GST N-terminal" evidence="1">
    <location>
        <begin position="1"/>
        <end position="81"/>
    </location>
</feature>
<evidence type="ECO:0000259" key="1">
    <source>
        <dbReference type="PROSITE" id="PS50404"/>
    </source>
</evidence>
<dbReference type="InterPro" id="IPR036282">
    <property type="entry name" value="Glutathione-S-Trfase_C_sf"/>
</dbReference>
<proteinExistence type="predicted"/>
<name>A0A0M7B5I5_9RHOB</name>
<evidence type="ECO:0000313" key="2">
    <source>
        <dbReference type="EMBL" id="CUH23973.1"/>
    </source>
</evidence>
<dbReference type="PROSITE" id="PS50404">
    <property type="entry name" value="GST_NTER"/>
    <property type="match status" value="1"/>
</dbReference>
<dbReference type="Pfam" id="PF13410">
    <property type="entry name" value="GST_C_2"/>
    <property type="match status" value="1"/>
</dbReference>
<dbReference type="CDD" id="cd03205">
    <property type="entry name" value="GST_C_6"/>
    <property type="match status" value="1"/>
</dbReference>
<dbReference type="EMBL" id="CYPR01000039">
    <property type="protein sequence ID" value="CUH23973.1"/>
    <property type="molecule type" value="Genomic_DNA"/>
</dbReference>
<dbReference type="InterPro" id="IPR036249">
    <property type="entry name" value="Thioredoxin-like_sf"/>
</dbReference>
<dbReference type="Proteomes" id="UP000049455">
    <property type="component" value="Unassembled WGS sequence"/>
</dbReference>
<sequence>MQLLSSPASPFARKCRVVLLETAQHDIDIRDVSASPLGGDADLNAANPSGKIPTLLREEGPALYDSRVICRFLDNRAGASLYPVGRMWEVLSLEANADAIMEAAVGMTYEKRFRGERDLVWPEWLDAQWAKIARSLDALEARSMPLLEGPLNVAQIAVGCALGYLDLRHGDRAWRDGRDTLAAWEGRFAARPAMDATKPE</sequence>
<dbReference type="InterPro" id="IPR004045">
    <property type="entry name" value="Glutathione_S-Trfase_N"/>
</dbReference>
<gene>
    <name evidence="2" type="primary">yibF_1</name>
    <name evidence="2" type="ORF">JSE7799_00651</name>
</gene>
<reference evidence="2 3" key="1">
    <citation type="submission" date="2015-09" db="EMBL/GenBank/DDBJ databases">
        <authorList>
            <person name="Jackson K.R."/>
            <person name="Lunt B.L."/>
            <person name="Fisher J.N.B."/>
            <person name="Gardner A.V."/>
            <person name="Bailey M.E."/>
            <person name="Deus L.M."/>
            <person name="Earl A.S."/>
            <person name="Gibby P.D."/>
            <person name="Hartmann K.A."/>
            <person name="Liu J.E."/>
            <person name="Manci A.M."/>
            <person name="Nielsen D.A."/>
            <person name="Solomon M.B."/>
            <person name="Breakwell D.P."/>
            <person name="Burnett S.H."/>
            <person name="Grose J.H."/>
        </authorList>
    </citation>
    <scope>NUCLEOTIDE SEQUENCE [LARGE SCALE GENOMIC DNA]</scope>
    <source>
        <strain evidence="2 3">CECT 7799</strain>
    </source>
</reference>
<protein>
    <submittedName>
        <fullName evidence="2">Putative GST-like protein YibF</fullName>
    </submittedName>
</protein>
<dbReference type="Gene3D" id="3.40.30.10">
    <property type="entry name" value="Glutaredoxin"/>
    <property type="match status" value="1"/>
</dbReference>
<dbReference type="OrthoDB" id="9795329at2"/>
<dbReference type="CDD" id="cd03049">
    <property type="entry name" value="GST_N_3"/>
    <property type="match status" value="1"/>
</dbReference>
<dbReference type="AlphaFoldDB" id="A0A0M7B5I5"/>
<organism evidence="2 3">
    <name type="scientific">Jannaschia seosinensis</name>
    <dbReference type="NCBI Taxonomy" id="313367"/>
    <lineage>
        <taxon>Bacteria</taxon>
        <taxon>Pseudomonadati</taxon>
        <taxon>Pseudomonadota</taxon>
        <taxon>Alphaproteobacteria</taxon>
        <taxon>Rhodobacterales</taxon>
        <taxon>Roseobacteraceae</taxon>
        <taxon>Jannaschia</taxon>
    </lineage>
</organism>
<dbReference type="STRING" id="313367.JSE7799_00651"/>
<evidence type="ECO:0000313" key="3">
    <source>
        <dbReference type="Proteomes" id="UP000049455"/>
    </source>
</evidence>
<accession>A0A0M7B5I5</accession>
<dbReference type="Gene3D" id="1.20.1050.10">
    <property type="match status" value="1"/>
</dbReference>
<dbReference type="SUPFAM" id="SSF52833">
    <property type="entry name" value="Thioredoxin-like"/>
    <property type="match status" value="1"/>
</dbReference>